<dbReference type="GO" id="GO:0008233">
    <property type="term" value="F:peptidase activity"/>
    <property type="evidence" value="ECO:0007669"/>
    <property type="project" value="UniProtKB-KW"/>
</dbReference>
<keyword evidence="2" id="KW-0378">Hydrolase</keyword>
<feature type="region of interest" description="Disordered" evidence="1">
    <location>
        <begin position="199"/>
        <end position="223"/>
    </location>
</feature>
<evidence type="ECO:0000256" key="1">
    <source>
        <dbReference type="SAM" id="MobiDB-lite"/>
    </source>
</evidence>
<proteinExistence type="predicted"/>
<feature type="region of interest" description="Disordered" evidence="1">
    <location>
        <begin position="20"/>
        <end position="41"/>
    </location>
</feature>
<reference evidence="2" key="1">
    <citation type="submission" date="2020-05" db="EMBL/GenBank/DDBJ databases">
        <authorList>
            <person name="Chiriac C."/>
            <person name="Salcher M."/>
            <person name="Ghai R."/>
            <person name="Kavagutti S V."/>
        </authorList>
    </citation>
    <scope>NUCLEOTIDE SEQUENCE</scope>
</reference>
<evidence type="ECO:0000313" key="3">
    <source>
        <dbReference type="EMBL" id="CAB4212955.1"/>
    </source>
</evidence>
<accession>A0A6J5S2U0</accession>
<name>A0A6J5S2U0_9CAUD</name>
<keyword evidence="2" id="KW-0645">Protease</keyword>
<gene>
    <name evidence="2" type="ORF">UFOVP1326_44</name>
    <name evidence="3" type="ORF">UFOVP1436_47</name>
</gene>
<feature type="compositionally biased region" description="Low complexity" evidence="1">
    <location>
        <begin position="20"/>
        <end position="37"/>
    </location>
</feature>
<organism evidence="2">
    <name type="scientific">uncultured Caudovirales phage</name>
    <dbReference type="NCBI Taxonomy" id="2100421"/>
    <lineage>
        <taxon>Viruses</taxon>
        <taxon>Duplodnaviria</taxon>
        <taxon>Heunggongvirae</taxon>
        <taxon>Uroviricota</taxon>
        <taxon>Caudoviricetes</taxon>
        <taxon>Peduoviridae</taxon>
        <taxon>Maltschvirus</taxon>
        <taxon>Maltschvirus maltsch</taxon>
    </lineage>
</organism>
<dbReference type="GO" id="GO:0006508">
    <property type="term" value="P:proteolysis"/>
    <property type="evidence" value="ECO:0007669"/>
    <property type="project" value="UniProtKB-KW"/>
</dbReference>
<dbReference type="EMBL" id="LR797276">
    <property type="protein sequence ID" value="CAB4199414.1"/>
    <property type="molecule type" value="Genomic_DNA"/>
</dbReference>
<evidence type="ECO:0000313" key="2">
    <source>
        <dbReference type="EMBL" id="CAB4199414.1"/>
    </source>
</evidence>
<sequence length="223" mass="23161">MADQAASDTSVVDAAAAAVVATPDATKTDTSAAAPDATKADATKVEAAITPEAKAAADKAIADAKAPEKYEAFTLPEGVERNPEATAKFEAIAKELNLTQAQAQKLVDLNAEALKTVPEKLKAQHAERVAKWGADAVADKEFGGEKLAENLARAERALDTVATPEFKAFLTTSGLSHHPEMIRTMLRVAAVVGEDKLVPASKQPAGSGDSVAKGLYTNSPNLK</sequence>
<dbReference type="EMBL" id="LR797388">
    <property type="protein sequence ID" value="CAB4212955.1"/>
    <property type="molecule type" value="Genomic_DNA"/>
</dbReference>
<protein>
    <submittedName>
        <fullName evidence="2">Putative protease</fullName>
    </submittedName>
</protein>